<name>A0AAD7TJV3_9APHY</name>
<evidence type="ECO:0000313" key="3">
    <source>
        <dbReference type="Proteomes" id="UP001215151"/>
    </source>
</evidence>
<dbReference type="Proteomes" id="UP001215151">
    <property type="component" value="Unassembled WGS sequence"/>
</dbReference>
<gene>
    <name evidence="2" type="ORF">ONZ51_g10405</name>
</gene>
<comment type="caution">
    <text evidence="2">The sequence shown here is derived from an EMBL/GenBank/DDBJ whole genome shotgun (WGS) entry which is preliminary data.</text>
</comment>
<protein>
    <recommendedName>
        <fullName evidence="4">F-box domain-containing protein</fullName>
    </recommendedName>
</protein>
<feature type="region of interest" description="Disordered" evidence="1">
    <location>
        <begin position="1"/>
        <end position="81"/>
    </location>
</feature>
<accession>A0AAD7TJV3</accession>
<dbReference type="AlphaFoldDB" id="A0AAD7TJV3"/>
<feature type="compositionally biased region" description="Polar residues" evidence="1">
    <location>
        <begin position="1"/>
        <end position="23"/>
    </location>
</feature>
<feature type="compositionally biased region" description="Low complexity" evidence="1">
    <location>
        <begin position="24"/>
        <end position="34"/>
    </location>
</feature>
<evidence type="ECO:0008006" key="4">
    <source>
        <dbReference type="Google" id="ProtNLM"/>
    </source>
</evidence>
<organism evidence="2 3">
    <name type="scientific">Trametes cubensis</name>
    <dbReference type="NCBI Taxonomy" id="1111947"/>
    <lineage>
        <taxon>Eukaryota</taxon>
        <taxon>Fungi</taxon>
        <taxon>Dikarya</taxon>
        <taxon>Basidiomycota</taxon>
        <taxon>Agaricomycotina</taxon>
        <taxon>Agaricomycetes</taxon>
        <taxon>Polyporales</taxon>
        <taxon>Polyporaceae</taxon>
        <taxon>Trametes</taxon>
    </lineage>
</organism>
<evidence type="ECO:0000256" key="1">
    <source>
        <dbReference type="SAM" id="MobiDB-lite"/>
    </source>
</evidence>
<proteinExistence type="predicted"/>
<dbReference type="EMBL" id="JAPEVG010000409">
    <property type="protein sequence ID" value="KAJ8463208.1"/>
    <property type="molecule type" value="Genomic_DNA"/>
</dbReference>
<sequence>MTGFAPQSSSFTFTFNPQGDQAGSSSSVNASVASRNGGARMQPDLQWRISPPVNNQPFEPIFAPVSGPSQEEGGNAGSCSTSVQIQVSSSQDGYQQVKGIKHTRQTSILASLNFDVFDQIITWLPDNSLASLGATCRYFADTTFEPLSKRSNSVFRTEKAVASFGRFLRIDSPIPRGQFVRELHFGRELQFIYYGHNFPFLFDAILQMVKVCRQLRRLRIDFDLHPAEESFKYFSRIISMTPALEELIIYPPFDLGRRVLTELFRPRLRELTLIAQVRNRPRLHEFPLELLPVTLEELDLSAIMHTWTMNSICAFPRMRSLKIPYPDDPLLMGRLMHAVPGIQHLTITNQINTPGRFRANDSQIEEVLIPSFLLNARAQLQQFWKADSARWPQNLVSISAESASFLYALAVPAQVHHCSVSLCNRFDTLCELAIPILSAIFGEAMPTSVECKFTARYANPLFTRDYFRFLSSTKSLKRCTITFDYIWSREQSETLINTILSVLGGAFFLTHLLLNDPAGSALFDEALLDNPVSEEDECEKASCTLALRIASAAPALQWLCINAHACILPPQAWRITRIAKAAEDQIDSPQSGGVTLQKVSEDEARRTFGTNFRREAAMV</sequence>
<keyword evidence="3" id="KW-1185">Reference proteome</keyword>
<reference evidence="2" key="1">
    <citation type="submission" date="2022-11" db="EMBL/GenBank/DDBJ databases">
        <title>Genome Sequence of Cubamyces cubensis.</title>
        <authorList>
            <person name="Buettner E."/>
        </authorList>
    </citation>
    <scope>NUCLEOTIDE SEQUENCE</scope>
    <source>
        <strain evidence="2">MPL-01</strain>
    </source>
</reference>
<evidence type="ECO:0000313" key="2">
    <source>
        <dbReference type="EMBL" id="KAJ8463208.1"/>
    </source>
</evidence>